<protein>
    <recommendedName>
        <fullName evidence="3">DUF4136 domain-containing protein</fullName>
    </recommendedName>
</protein>
<evidence type="ECO:0008006" key="3">
    <source>
        <dbReference type="Google" id="ProtNLM"/>
    </source>
</evidence>
<comment type="caution">
    <text evidence="1">The sequence shown here is derived from an EMBL/GenBank/DDBJ whole genome shotgun (WGS) entry which is preliminary data.</text>
</comment>
<dbReference type="EMBL" id="VANR01000001">
    <property type="protein sequence ID" value="TMM32051.1"/>
    <property type="molecule type" value="Genomic_DNA"/>
</dbReference>
<dbReference type="Proteomes" id="UP000307140">
    <property type="component" value="Unassembled WGS sequence"/>
</dbReference>
<dbReference type="OrthoDB" id="1189554at2"/>
<keyword evidence="2" id="KW-1185">Reference proteome</keyword>
<evidence type="ECO:0000313" key="1">
    <source>
        <dbReference type="EMBL" id="TMM32051.1"/>
    </source>
</evidence>
<name>A0A5S3N9T7_9FLAO</name>
<dbReference type="RefSeq" id="WP_138534264.1">
    <property type="nucleotide sequence ID" value="NZ_VANR01000001.1"/>
</dbReference>
<organism evidence="1 2">
    <name type="scientific">Polaribacter aestuariivivens</name>
    <dbReference type="NCBI Taxonomy" id="2304626"/>
    <lineage>
        <taxon>Bacteria</taxon>
        <taxon>Pseudomonadati</taxon>
        <taxon>Bacteroidota</taxon>
        <taxon>Flavobacteriia</taxon>
        <taxon>Flavobacteriales</taxon>
        <taxon>Flavobacteriaceae</taxon>
    </lineage>
</organism>
<dbReference type="AlphaFoldDB" id="A0A5S3N9T7"/>
<proteinExistence type="predicted"/>
<accession>A0A5S3N9T7</accession>
<gene>
    <name evidence="1" type="ORF">FDT66_00875</name>
</gene>
<reference evidence="1 2" key="1">
    <citation type="submission" date="2019-05" db="EMBL/GenBank/DDBJ databases">
        <title>Polaribacter aestuariivivens sp. nov., isolated from a tidal flat.</title>
        <authorList>
            <person name="Yoon J.-H."/>
        </authorList>
    </citation>
    <scope>NUCLEOTIDE SEQUENCE [LARGE SCALE GENOMIC DNA]</scope>
    <source>
        <strain evidence="1 2">DBTF-3</strain>
    </source>
</reference>
<sequence length="211" mass="24075">MKRKIILVIALSSFIFNMTSCKVSKNYVQFISKKEDIVAPKTKKVLAFSTENVQVSNFTKTFDKNFTTTNDFTSSYLNDFKQQAIASNLFSEVFIDTKNTSYTSLKKENADYIIYFSNVHISNRVEWTSAGGMNMNGMGMQAPTSVEYCVVTVKVEVFDAKTDKEILDFVSIGEESVFLFDFTKTLLKAKERSINHIINFLQSGKTTYKKY</sequence>
<evidence type="ECO:0000313" key="2">
    <source>
        <dbReference type="Proteomes" id="UP000307140"/>
    </source>
</evidence>